<evidence type="ECO:0000313" key="2">
    <source>
        <dbReference type="Proteomes" id="UP000324222"/>
    </source>
</evidence>
<comment type="caution">
    <text evidence="1">The sequence shown here is derived from an EMBL/GenBank/DDBJ whole genome shotgun (WGS) entry which is preliminary data.</text>
</comment>
<accession>A0A5B7H641</accession>
<organism evidence="1 2">
    <name type="scientific">Portunus trituberculatus</name>
    <name type="common">Swimming crab</name>
    <name type="synonym">Neptunus trituberculatus</name>
    <dbReference type="NCBI Taxonomy" id="210409"/>
    <lineage>
        <taxon>Eukaryota</taxon>
        <taxon>Metazoa</taxon>
        <taxon>Ecdysozoa</taxon>
        <taxon>Arthropoda</taxon>
        <taxon>Crustacea</taxon>
        <taxon>Multicrustacea</taxon>
        <taxon>Malacostraca</taxon>
        <taxon>Eumalacostraca</taxon>
        <taxon>Eucarida</taxon>
        <taxon>Decapoda</taxon>
        <taxon>Pleocyemata</taxon>
        <taxon>Brachyura</taxon>
        <taxon>Eubrachyura</taxon>
        <taxon>Portunoidea</taxon>
        <taxon>Portunidae</taxon>
        <taxon>Portuninae</taxon>
        <taxon>Portunus</taxon>
    </lineage>
</organism>
<reference evidence="1 2" key="1">
    <citation type="submission" date="2019-05" db="EMBL/GenBank/DDBJ databases">
        <title>Another draft genome of Portunus trituberculatus and its Hox gene families provides insights of decapod evolution.</title>
        <authorList>
            <person name="Jeong J.-H."/>
            <person name="Song I."/>
            <person name="Kim S."/>
            <person name="Choi T."/>
            <person name="Kim D."/>
            <person name="Ryu S."/>
            <person name="Kim W."/>
        </authorList>
    </citation>
    <scope>NUCLEOTIDE SEQUENCE [LARGE SCALE GENOMIC DNA]</scope>
    <source>
        <tissue evidence="1">Muscle</tissue>
    </source>
</reference>
<dbReference type="Proteomes" id="UP000324222">
    <property type="component" value="Unassembled WGS sequence"/>
</dbReference>
<sequence>MGCCESGYSGCDSGQRVKAGILSLAGEAQDGGEQETSESLGWLTCYQLQDEGLQEWMWSQSGS</sequence>
<gene>
    <name evidence="1" type="ORF">E2C01_060660</name>
</gene>
<dbReference type="AlphaFoldDB" id="A0A5B7H641"/>
<name>A0A5B7H641_PORTR</name>
<evidence type="ECO:0000313" key="1">
    <source>
        <dbReference type="EMBL" id="MPC66512.1"/>
    </source>
</evidence>
<keyword evidence="2" id="KW-1185">Reference proteome</keyword>
<proteinExistence type="predicted"/>
<dbReference type="EMBL" id="VSRR010024867">
    <property type="protein sequence ID" value="MPC66512.1"/>
    <property type="molecule type" value="Genomic_DNA"/>
</dbReference>
<protein>
    <submittedName>
        <fullName evidence="1">Uncharacterized protein</fullName>
    </submittedName>
</protein>